<dbReference type="SUPFAM" id="SSF56104">
    <property type="entry name" value="SAICAR synthase-like"/>
    <property type="match status" value="1"/>
</dbReference>
<protein>
    <recommendedName>
        <fullName evidence="8">Kinase</fullName>
        <ecNumber evidence="8">2.7.-.-</ecNumber>
    </recommendedName>
</protein>
<keyword evidence="4 8" id="KW-0418">Kinase</keyword>
<dbReference type="EMBL" id="CAXLJL010000123">
    <property type="protein sequence ID" value="CAL5132313.1"/>
    <property type="molecule type" value="Genomic_DNA"/>
</dbReference>
<dbReference type="InterPro" id="IPR038286">
    <property type="entry name" value="IPK_sf"/>
</dbReference>
<sequence>MLTDQSRLDDEDCPTFDSLLEVSLPLPENLSYYPNQVGGHERILYSSELGTVYKRLEPFPKGPREVRFYERVFNLHCRDKKLLELRKFLPVYTGLCHDQSSHNLYVSMEDLLSGLEKPAVCDIKIGRTTHTPDATPAKLSAERAKYAWHKEIGFSVTAMKTYDSSTGEEIHRGKNQCRSLEPSEIYEKGICLFLGEDLDRSRCLARNFAKKLSRLCHWFETQRKIAFYASSVLLSYDEQLDFKEKDTERSSAETDFSRTGGVRVYLIDFTRWRPSNGEKDENFLYGLRNVVRMFRQASTDKQPLMAIKAE</sequence>
<keyword evidence="3" id="KW-0547">Nucleotide-binding</keyword>
<dbReference type="GO" id="GO:0032958">
    <property type="term" value="P:inositol phosphate biosynthetic process"/>
    <property type="evidence" value="ECO:0007669"/>
    <property type="project" value="InterPro"/>
</dbReference>
<dbReference type="GO" id="GO:0005634">
    <property type="term" value="C:nucleus"/>
    <property type="evidence" value="ECO:0007669"/>
    <property type="project" value="TreeGrafter"/>
</dbReference>
<evidence type="ECO:0000256" key="7">
    <source>
        <dbReference type="ARBA" id="ARBA00036525"/>
    </source>
</evidence>
<evidence type="ECO:0000256" key="5">
    <source>
        <dbReference type="ARBA" id="ARBA00022840"/>
    </source>
</evidence>
<proteinExistence type="inferred from homology"/>
<comment type="catalytic activity">
    <reaction evidence="6">
        <text>1D-myo-inositol 1,4,5-trisphosphate + 2 ATP = 1D-myo-inositol 1,3,4,5,6-pentakisphosphate + 2 ADP + 2 H(+)</text>
        <dbReference type="Rhea" id="RHEA:32359"/>
        <dbReference type="ChEBI" id="CHEBI:15378"/>
        <dbReference type="ChEBI" id="CHEBI:30616"/>
        <dbReference type="ChEBI" id="CHEBI:57733"/>
        <dbReference type="ChEBI" id="CHEBI:203600"/>
        <dbReference type="ChEBI" id="CHEBI:456216"/>
        <dbReference type="EC" id="2.7.1.151"/>
    </reaction>
</comment>
<evidence type="ECO:0000256" key="8">
    <source>
        <dbReference type="RuleBase" id="RU363090"/>
    </source>
</evidence>
<evidence type="ECO:0000256" key="3">
    <source>
        <dbReference type="ARBA" id="ARBA00022741"/>
    </source>
</evidence>
<dbReference type="Proteomes" id="UP001497525">
    <property type="component" value="Unassembled WGS sequence"/>
</dbReference>
<evidence type="ECO:0000313" key="10">
    <source>
        <dbReference type="Proteomes" id="UP001497525"/>
    </source>
</evidence>
<dbReference type="Pfam" id="PF03770">
    <property type="entry name" value="IPK"/>
    <property type="match status" value="1"/>
</dbReference>
<dbReference type="InterPro" id="IPR005522">
    <property type="entry name" value="IPK"/>
</dbReference>
<comment type="caution">
    <text evidence="9">The sequence shown here is derived from an EMBL/GenBank/DDBJ whole genome shotgun (WGS) entry which is preliminary data.</text>
</comment>
<evidence type="ECO:0000256" key="1">
    <source>
        <dbReference type="ARBA" id="ARBA00007374"/>
    </source>
</evidence>
<name>A0AAV2TAF8_CALDB</name>
<dbReference type="GO" id="GO:0008440">
    <property type="term" value="F:inositol-1,4,5-trisphosphate 3-kinase activity"/>
    <property type="evidence" value="ECO:0007669"/>
    <property type="project" value="TreeGrafter"/>
</dbReference>
<dbReference type="GO" id="GO:0005524">
    <property type="term" value="F:ATP binding"/>
    <property type="evidence" value="ECO:0007669"/>
    <property type="project" value="UniProtKB-KW"/>
</dbReference>
<dbReference type="GO" id="GO:0051765">
    <property type="term" value="F:inositol tetrakisphosphate kinase activity"/>
    <property type="evidence" value="ECO:0007669"/>
    <property type="project" value="TreeGrafter"/>
</dbReference>
<gene>
    <name evidence="9" type="ORF">CDAUBV1_LOCUS5151</name>
</gene>
<accession>A0AAV2TAF8</accession>
<organism evidence="9 10">
    <name type="scientific">Calicophoron daubneyi</name>
    <name type="common">Rumen fluke</name>
    <name type="synonym">Paramphistomum daubneyi</name>
    <dbReference type="NCBI Taxonomy" id="300641"/>
    <lineage>
        <taxon>Eukaryota</taxon>
        <taxon>Metazoa</taxon>
        <taxon>Spiralia</taxon>
        <taxon>Lophotrochozoa</taxon>
        <taxon>Platyhelminthes</taxon>
        <taxon>Trematoda</taxon>
        <taxon>Digenea</taxon>
        <taxon>Plagiorchiida</taxon>
        <taxon>Pronocephalata</taxon>
        <taxon>Paramphistomoidea</taxon>
        <taxon>Paramphistomidae</taxon>
        <taxon>Calicophoron</taxon>
    </lineage>
</organism>
<dbReference type="PANTHER" id="PTHR12400:SF51">
    <property type="entry name" value="INOSITOL POLYPHOSPHATE MULTIKINASE"/>
    <property type="match status" value="1"/>
</dbReference>
<dbReference type="EC" id="2.7.-.-" evidence="8"/>
<comment type="catalytic activity">
    <reaction evidence="7">
        <text>1D-myo-inositol 1,3,4,6-tetrakisphosphate + ATP = 1D-myo-inositol 1,3,4,5,6-pentakisphosphate + ADP + H(+)</text>
        <dbReference type="Rhea" id="RHEA:12717"/>
        <dbReference type="ChEBI" id="CHEBI:15378"/>
        <dbReference type="ChEBI" id="CHEBI:30616"/>
        <dbReference type="ChEBI" id="CHEBI:57660"/>
        <dbReference type="ChEBI" id="CHEBI:57733"/>
        <dbReference type="ChEBI" id="CHEBI:456216"/>
        <dbReference type="EC" id="2.7.1.140"/>
    </reaction>
</comment>
<dbReference type="PANTHER" id="PTHR12400">
    <property type="entry name" value="INOSITOL POLYPHOSPHATE KINASE"/>
    <property type="match status" value="1"/>
</dbReference>
<comment type="similarity">
    <text evidence="1 8">Belongs to the inositol phosphokinase (IPK) family.</text>
</comment>
<dbReference type="AlphaFoldDB" id="A0AAV2TAF8"/>
<dbReference type="Gene3D" id="3.30.470.160">
    <property type="entry name" value="Inositol polyphosphate kinase"/>
    <property type="match status" value="1"/>
</dbReference>
<dbReference type="GO" id="GO:0005737">
    <property type="term" value="C:cytoplasm"/>
    <property type="evidence" value="ECO:0007669"/>
    <property type="project" value="TreeGrafter"/>
</dbReference>
<evidence type="ECO:0000256" key="2">
    <source>
        <dbReference type="ARBA" id="ARBA00022679"/>
    </source>
</evidence>
<reference evidence="9" key="1">
    <citation type="submission" date="2024-06" db="EMBL/GenBank/DDBJ databases">
        <authorList>
            <person name="Liu X."/>
            <person name="Lenzi L."/>
            <person name="Haldenby T S."/>
            <person name="Uol C."/>
        </authorList>
    </citation>
    <scope>NUCLEOTIDE SEQUENCE</scope>
</reference>
<evidence type="ECO:0000256" key="6">
    <source>
        <dbReference type="ARBA" id="ARBA00036164"/>
    </source>
</evidence>
<evidence type="ECO:0000313" key="9">
    <source>
        <dbReference type="EMBL" id="CAL5132313.1"/>
    </source>
</evidence>
<keyword evidence="5" id="KW-0067">ATP-binding</keyword>
<evidence type="ECO:0000256" key="4">
    <source>
        <dbReference type="ARBA" id="ARBA00022777"/>
    </source>
</evidence>
<keyword evidence="2 8" id="KW-0808">Transferase</keyword>